<accession>A0A9X1N670</accession>
<dbReference type="Proteomes" id="UP001138989">
    <property type="component" value="Unassembled WGS sequence"/>
</dbReference>
<gene>
    <name evidence="1" type="ORF">K7H17_12185</name>
</gene>
<dbReference type="InterPro" id="IPR009752">
    <property type="entry name" value="Phage_Mu_GpJ"/>
</dbReference>
<evidence type="ECO:0000313" key="2">
    <source>
        <dbReference type="Proteomes" id="UP001138989"/>
    </source>
</evidence>
<keyword evidence="2" id="KW-1185">Reference proteome</keyword>
<dbReference type="Pfam" id="PF07030">
    <property type="entry name" value="Phage_Mu_Gp36"/>
    <property type="match status" value="1"/>
</dbReference>
<evidence type="ECO:0000313" key="1">
    <source>
        <dbReference type="EMBL" id="MCD1608626.1"/>
    </source>
</evidence>
<proteinExistence type="predicted"/>
<name>A0A9X1N670_9GAMM</name>
<dbReference type="RefSeq" id="WP_230697704.1">
    <property type="nucleotide sequence ID" value="NZ_JAINWF010000006.1"/>
</dbReference>
<sequence>MTYATYIDYKSEFGDDDLQDGSEARVHLALQRASKLADTYMRSAGIEVPTSDATVIADIRGSVLDISRYFCWPDNTSDEIRKRYEDAIKFLESVASGKISLIIKDGQVSNGDGFRNIRLIRA</sequence>
<reference evidence="1" key="1">
    <citation type="submission" date="2021-08" db="EMBL/GenBank/DDBJ databases">
        <title>Isolation and characterization of neutrophilic mixotrophic iron-oxidizing bacteria from deep-sea hydrothermal vents.</title>
        <authorList>
            <person name="He Y."/>
        </authorList>
    </citation>
    <scope>NUCLEOTIDE SEQUENCE</scope>
    <source>
        <strain evidence="1">IOP_13</strain>
    </source>
</reference>
<organism evidence="1 2">
    <name type="scientific">Stutzerimonas kunmingensis</name>
    <dbReference type="NCBI Taxonomy" id="1211807"/>
    <lineage>
        <taxon>Bacteria</taxon>
        <taxon>Pseudomonadati</taxon>
        <taxon>Pseudomonadota</taxon>
        <taxon>Gammaproteobacteria</taxon>
        <taxon>Pseudomonadales</taxon>
        <taxon>Pseudomonadaceae</taxon>
        <taxon>Stutzerimonas</taxon>
    </lineage>
</organism>
<dbReference type="EMBL" id="JAINWF010000006">
    <property type="protein sequence ID" value="MCD1608626.1"/>
    <property type="molecule type" value="Genomic_DNA"/>
</dbReference>
<dbReference type="AlphaFoldDB" id="A0A9X1N670"/>
<protein>
    <submittedName>
        <fullName evidence="1">DUF1320 family protein</fullName>
    </submittedName>
</protein>
<comment type="caution">
    <text evidence="1">The sequence shown here is derived from an EMBL/GenBank/DDBJ whole genome shotgun (WGS) entry which is preliminary data.</text>
</comment>